<organism evidence="2 3">
    <name type="scientific">Ramazzottius varieornatus</name>
    <name type="common">Water bear</name>
    <name type="synonym">Tardigrade</name>
    <dbReference type="NCBI Taxonomy" id="947166"/>
    <lineage>
        <taxon>Eukaryota</taxon>
        <taxon>Metazoa</taxon>
        <taxon>Ecdysozoa</taxon>
        <taxon>Tardigrada</taxon>
        <taxon>Eutardigrada</taxon>
        <taxon>Parachela</taxon>
        <taxon>Hypsibioidea</taxon>
        <taxon>Ramazzottiidae</taxon>
        <taxon>Ramazzottius</taxon>
    </lineage>
</organism>
<gene>
    <name evidence="2" type="primary">RvY_03430-1</name>
    <name evidence="2" type="synonym">RvY_03430.1</name>
    <name evidence="2" type="ORF">RvY_03430</name>
</gene>
<dbReference type="EMBL" id="BDGG01000002">
    <property type="protein sequence ID" value="GAU91112.1"/>
    <property type="molecule type" value="Genomic_DNA"/>
</dbReference>
<dbReference type="AlphaFoldDB" id="A0A1D1UTS7"/>
<proteinExistence type="predicted"/>
<reference evidence="2 3" key="1">
    <citation type="journal article" date="2016" name="Nat. Commun.">
        <title>Extremotolerant tardigrade genome and improved radiotolerance of human cultured cells by tardigrade-unique protein.</title>
        <authorList>
            <person name="Hashimoto T."/>
            <person name="Horikawa D.D."/>
            <person name="Saito Y."/>
            <person name="Kuwahara H."/>
            <person name="Kozuka-Hata H."/>
            <person name="Shin-I T."/>
            <person name="Minakuchi Y."/>
            <person name="Ohishi K."/>
            <person name="Motoyama A."/>
            <person name="Aizu T."/>
            <person name="Enomoto A."/>
            <person name="Kondo K."/>
            <person name="Tanaka S."/>
            <person name="Hara Y."/>
            <person name="Koshikawa S."/>
            <person name="Sagara H."/>
            <person name="Miura T."/>
            <person name="Yokobori S."/>
            <person name="Miyagawa K."/>
            <person name="Suzuki Y."/>
            <person name="Kubo T."/>
            <person name="Oyama M."/>
            <person name="Kohara Y."/>
            <person name="Fujiyama A."/>
            <person name="Arakawa K."/>
            <person name="Katayama T."/>
            <person name="Toyoda A."/>
            <person name="Kunieda T."/>
        </authorList>
    </citation>
    <scope>NUCLEOTIDE SEQUENCE [LARGE SCALE GENOMIC DNA]</scope>
    <source>
        <strain evidence="2 3">YOKOZUNA-1</strain>
    </source>
</reference>
<keyword evidence="3" id="KW-1185">Reference proteome</keyword>
<evidence type="ECO:0000256" key="1">
    <source>
        <dbReference type="SAM" id="SignalP"/>
    </source>
</evidence>
<keyword evidence="1" id="KW-0732">Signal</keyword>
<name>A0A1D1UTS7_RAMVA</name>
<evidence type="ECO:0000313" key="3">
    <source>
        <dbReference type="Proteomes" id="UP000186922"/>
    </source>
</evidence>
<feature type="signal peptide" evidence="1">
    <location>
        <begin position="1"/>
        <end position="28"/>
    </location>
</feature>
<feature type="chain" id="PRO_5008897606" evidence="1">
    <location>
        <begin position="29"/>
        <end position="133"/>
    </location>
</feature>
<sequence>MVSFTGRRSTSIWFCLILILPNIISAAADPINRSAADALAAVVSPGEVSMETDNFDPVSAGQGNGYFISPNQYQRLKVLLRLVDNKRAARVGNIFGSEYLGKRSGSVKNLLARSQKSGPQYPFKRMDASEFLG</sequence>
<comment type="caution">
    <text evidence="2">The sequence shown here is derived from an EMBL/GenBank/DDBJ whole genome shotgun (WGS) entry which is preliminary data.</text>
</comment>
<protein>
    <submittedName>
        <fullName evidence="2">Uncharacterized protein</fullName>
    </submittedName>
</protein>
<dbReference type="Proteomes" id="UP000186922">
    <property type="component" value="Unassembled WGS sequence"/>
</dbReference>
<evidence type="ECO:0000313" key="2">
    <source>
        <dbReference type="EMBL" id="GAU91112.1"/>
    </source>
</evidence>
<accession>A0A1D1UTS7</accession>